<dbReference type="Proteomes" id="UP001152173">
    <property type="component" value="Unassembled WGS sequence"/>
</dbReference>
<dbReference type="InterPro" id="IPR016977">
    <property type="entry name" value="ComGF"/>
</dbReference>
<dbReference type="EMBL" id="JAMKBJ010000002">
    <property type="protein sequence ID" value="MCZ8536015.1"/>
    <property type="molecule type" value="Genomic_DNA"/>
</dbReference>
<organism evidence="2 3">
    <name type="scientific">Paenisporosarcina quisquiliarum</name>
    <dbReference type="NCBI Taxonomy" id="365346"/>
    <lineage>
        <taxon>Bacteria</taxon>
        <taxon>Bacillati</taxon>
        <taxon>Bacillota</taxon>
        <taxon>Bacilli</taxon>
        <taxon>Bacillales</taxon>
        <taxon>Caryophanaceae</taxon>
        <taxon>Paenisporosarcina</taxon>
    </lineage>
</organism>
<keyword evidence="1" id="KW-0812">Transmembrane</keyword>
<reference evidence="2" key="1">
    <citation type="submission" date="2022-05" db="EMBL/GenBank/DDBJ databases">
        <authorList>
            <person name="Colautti A."/>
            <person name="Iacumin L."/>
        </authorList>
    </citation>
    <scope>NUCLEOTIDE SEQUENCE</scope>
    <source>
        <strain evidence="2">SK 55</strain>
    </source>
</reference>
<comment type="caution">
    <text evidence="2">The sequence shown here is derived from an EMBL/GenBank/DDBJ whole genome shotgun (WGS) entry which is preliminary data.</text>
</comment>
<evidence type="ECO:0000313" key="3">
    <source>
        <dbReference type="Proteomes" id="UP001152173"/>
    </source>
</evidence>
<keyword evidence="1" id="KW-1133">Transmembrane helix</keyword>
<sequence length="146" mass="17227">MRHVLTQEGYTFVDAILQLFVLLLFSQLILFYSVWFKQVEKHFFQSEPIEWELFSSEIENNLFGVTAIEEQVSQTGIRFVKNGTEYDIECYPSLIRKQRNRSGHEPMLIGVRKCKFQFLGDQVLIDVEFANGRKEARAYEVYLSQE</sequence>
<proteinExistence type="predicted"/>
<dbReference type="NCBIfam" id="NF041002">
    <property type="entry name" value="pilin_ComGF"/>
    <property type="match status" value="1"/>
</dbReference>
<evidence type="ECO:0000313" key="2">
    <source>
        <dbReference type="EMBL" id="MCZ8536015.1"/>
    </source>
</evidence>
<accession>A0A9X3LDH1</accession>
<feature type="transmembrane region" description="Helical" evidence="1">
    <location>
        <begin position="15"/>
        <end position="36"/>
    </location>
</feature>
<name>A0A9X3LDH1_9BACL</name>
<dbReference type="AlphaFoldDB" id="A0A9X3LDH1"/>
<evidence type="ECO:0000256" key="1">
    <source>
        <dbReference type="SAM" id="Phobius"/>
    </source>
</evidence>
<gene>
    <name evidence="2" type="ORF">M9R32_02265</name>
</gene>
<protein>
    <submittedName>
        <fullName evidence="2">ComGF family competence protein</fullName>
    </submittedName>
</protein>
<keyword evidence="3" id="KW-1185">Reference proteome</keyword>
<dbReference type="Pfam" id="PF15980">
    <property type="entry name" value="ComGF"/>
    <property type="match status" value="1"/>
</dbReference>
<keyword evidence="1" id="KW-0472">Membrane</keyword>
<dbReference type="RefSeq" id="WP_269925131.1">
    <property type="nucleotide sequence ID" value="NZ_JAMKBJ010000002.1"/>
</dbReference>